<dbReference type="Pfam" id="PF07541">
    <property type="entry name" value="EIF_2_alpha"/>
    <property type="match status" value="1"/>
</dbReference>
<sequence length="146" mass="16690">MLSFFFNIIAVRLITPKRIKKLNPDILGEELLDQLENVSDDAKKALLKIVDENVQISTVRICGKVKLSFNSENGIDIIKESLKDALKVIESEDTRNIKISYIAAPFYRLEVETKDYLDAENILSDALEIIEQKANENKGNFEFIRD</sequence>
<dbReference type="PANTHER" id="PTHR10602:SF0">
    <property type="entry name" value="EUKARYOTIC TRANSLATION INITIATION FACTOR 2 SUBUNIT 1"/>
    <property type="match status" value="1"/>
</dbReference>
<dbReference type="GO" id="GO:0043022">
    <property type="term" value="F:ribosome binding"/>
    <property type="evidence" value="ECO:0007669"/>
    <property type="project" value="TreeGrafter"/>
</dbReference>
<dbReference type="GO" id="GO:0003743">
    <property type="term" value="F:translation initiation factor activity"/>
    <property type="evidence" value="ECO:0007669"/>
    <property type="project" value="InterPro"/>
</dbReference>
<evidence type="ECO:0000313" key="2">
    <source>
        <dbReference type="EMBL" id="GAI80874.1"/>
    </source>
</evidence>
<proteinExistence type="predicted"/>
<protein>
    <submittedName>
        <fullName evidence="2">Uncharacterized protein</fullName>
    </submittedName>
</protein>
<reference evidence="2" key="1">
    <citation type="journal article" date="2014" name="Front. Microbiol.">
        <title>High frequency of phylogenetically diverse reductive dehalogenase-homologous genes in deep subseafloor sedimentary metagenomes.</title>
        <authorList>
            <person name="Kawai M."/>
            <person name="Futagami T."/>
            <person name="Toyoda A."/>
            <person name="Takaki Y."/>
            <person name="Nishi S."/>
            <person name="Hori S."/>
            <person name="Arai W."/>
            <person name="Tsubouchi T."/>
            <person name="Morono Y."/>
            <person name="Uchiyama I."/>
            <person name="Ito T."/>
            <person name="Fujiyama A."/>
            <person name="Inagaki F."/>
            <person name="Takami H."/>
        </authorList>
    </citation>
    <scope>NUCLEOTIDE SEQUENCE</scope>
    <source>
        <strain evidence="2">Expedition CK06-06</strain>
    </source>
</reference>
<gene>
    <name evidence="2" type="ORF">S12H4_21124</name>
</gene>
<name>X1TLF2_9ZZZZ</name>
<dbReference type="SUPFAM" id="SSF110993">
    <property type="entry name" value="eIF-2-alpha, C-terminal domain"/>
    <property type="match status" value="1"/>
</dbReference>
<dbReference type="GO" id="GO:0003723">
    <property type="term" value="F:RNA binding"/>
    <property type="evidence" value="ECO:0007669"/>
    <property type="project" value="InterPro"/>
</dbReference>
<dbReference type="Gene3D" id="3.30.70.1130">
    <property type="entry name" value="EIF_2_alpha"/>
    <property type="match status" value="1"/>
</dbReference>
<dbReference type="PANTHER" id="PTHR10602">
    <property type="entry name" value="EUKARYOTIC TRANSLATION INITIATION FACTOR 2 SUBUNIT 1"/>
    <property type="match status" value="1"/>
</dbReference>
<dbReference type="InterPro" id="IPR011488">
    <property type="entry name" value="TIF_2_asu"/>
</dbReference>
<organism evidence="2">
    <name type="scientific">marine sediment metagenome</name>
    <dbReference type="NCBI Taxonomy" id="412755"/>
    <lineage>
        <taxon>unclassified sequences</taxon>
        <taxon>metagenomes</taxon>
        <taxon>ecological metagenomes</taxon>
    </lineage>
</organism>
<evidence type="ECO:0000256" key="1">
    <source>
        <dbReference type="ARBA" id="ARBA00022917"/>
    </source>
</evidence>
<keyword evidence="1" id="KW-0648">Protein biosynthesis</keyword>
<dbReference type="EMBL" id="BARW01010821">
    <property type="protein sequence ID" value="GAI80874.1"/>
    <property type="molecule type" value="Genomic_DNA"/>
</dbReference>
<accession>X1TLF2</accession>
<comment type="caution">
    <text evidence="2">The sequence shown here is derived from an EMBL/GenBank/DDBJ whole genome shotgun (WGS) entry which is preliminary data.</text>
</comment>
<dbReference type="InterPro" id="IPR024055">
    <property type="entry name" value="TIF2_asu_C"/>
</dbReference>
<dbReference type="AlphaFoldDB" id="X1TLF2"/>